<dbReference type="AlphaFoldDB" id="A0A1A8WNX4"/>
<proteinExistence type="predicted"/>
<reference evidence="2" key="1">
    <citation type="submission" date="2016-05" db="EMBL/GenBank/DDBJ databases">
        <authorList>
            <person name="Naeem Raeece"/>
        </authorList>
    </citation>
    <scope>NUCLEOTIDE SEQUENCE [LARGE SCALE GENOMIC DNA]</scope>
</reference>
<gene>
    <name evidence="1" type="ORF">POVCU2_0078480</name>
</gene>
<dbReference type="EMBL" id="FLQU01001444">
    <property type="protein sequence ID" value="SBS93026.1"/>
    <property type="molecule type" value="Genomic_DNA"/>
</dbReference>
<evidence type="ECO:0000313" key="1">
    <source>
        <dbReference type="EMBL" id="SBS93026.1"/>
    </source>
</evidence>
<evidence type="ECO:0000313" key="2">
    <source>
        <dbReference type="Proteomes" id="UP000078560"/>
    </source>
</evidence>
<sequence length="130" mass="15220">MHTYTKEILLLLYSIQDDNKLKGNFFKIYDCSLRKISDIFSEITCPSEETTKNLVQQACGNEDPRLPLTVYVTPNVRSSQKIKCEETPSVHNHFRRKNTLPEHTNYEIVDKFLGDYSQYVNRNSWRVGIT</sequence>
<name>A0A1A8WNX4_PLAOA</name>
<organism evidence="1 2">
    <name type="scientific">Plasmodium ovale curtisi</name>
    <dbReference type="NCBI Taxonomy" id="864141"/>
    <lineage>
        <taxon>Eukaryota</taxon>
        <taxon>Sar</taxon>
        <taxon>Alveolata</taxon>
        <taxon>Apicomplexa</taxon>
        <taxon>Aconoidasida</taxon>
        <taxon>Haemosporida</taxon>
        <taxon>Plasmodiidae</taxon>
        <taxon>Plasmodium</taxon>
        <taxon>Plasmodium (Plasmodium)</taxon>
    </lineage>
</organism>
<accession>A0A1A8WNX4</accession>
<protein>
    <submittedName>
        <fullName evidence="1">PIR Superfamily Protein</fullName>
    </submittedName>
</protein>
<dbReference type="Proteomes" id="UP000078560">
    <property type="component" value="Unassembled WGS sequence"/>
</dbReference>